<dbReference type="AlphaFoldDB" id="B6XTQ1"/>
<organism evidence="1 2">
    <name type="scientific">Bifidobacterium catenulatum DSM 16992 = JCM 1194 = LMG 11043</name>
    <dbReference type="NCBI Taxonomy" id="566552"/>
    <lineage>
        <taxon>Bacteria</taxon>
        <taxon>Bacillati</taxon>
        <taxon>Actinomycetota</taxon>
        <taxon>Actinomycetes</taxon>
        <taxon>Bifidobacteriales</taxon>
        <taxon>Bifidobacteriaceae</taxon>
        <taxon>Bifidobacterium</taxon>
    </lineage>
</organism>
<reference evidence="1 2" key="1">
    <citation type="submission" date="2008-10" db="EMBL/GenBank/DDBJ databases">
        <title>Draft genome sequence of Bifidobacterium catenulatum (DSM 16992).</title>
        <authorList>
            <person name="Sudarsanam P."/>
            <person name="Ley R."/>
            <person name="Guruge J."/>
            <person name="Turnbaugh P.J."/>
            <person name="Mahowald M."/>
            <person name="Liep D."/>
            <person name="Gordon J."/>
        </authorList>
    </citation>
    <scope>NUCLEOTIDE SEQUENCE [LARGE SCALE GENOMIC DNA]</scope>
    <source>
        <strain evidence="1 2">DSM 16992</strain>
    </source>
</reference>
<accession>B6XTQ1</accession>
<comment type="caution">
    <text evidence="1">The sequence shown here is derived from an EMBL/GenBank/DDBJ whole genome shotgun (WGS) entry which is preliminary data.</text>
</comment>
<reference evidence="1 2" key="2">
    <citation type="submission" date="2008-10" db="EMBL/GenBank/DDBJ databases">
        <authorList>
            <person name="Fulton L."/>
            <person name="Clifton S."/>
            <person name="Fulton B."/>
            <person name="Xu J."/>
            <person name="Minx P."/>
            <person name="Pepin K.H."/>
            <person name="Johnson M."/>
            <person name="Bhonagiri V."/>
            <person name="Nash W.E."/>
            <person name="Mardis E.R."/>
            <person name="Wilson R.K."/>
        </authorList>
    </citation>
    <scope>NUCLEOTIDE SEQUENCE [LARGE SCALE GENOMIC DNA]</scope>
    <source>
        <strain evidence="1 2">DSM 16992</strain>
    </source>
</reference>
<protein>
    <submittedName>
        <fullName evidence="1">Uncharacterized protein</fullName>
    </submittedName>
</protein>
<dbReference type="EMBL" id="ABXY01000011">
    <property type="protein sequence ID" value="EEB22050.1"/>
    <property type="molecule type" value="Genomic_DNA"/>
</dbReference>
<proteinExistence type="predicted"/>
<sequence>MAVSGVWAKVQPLAGIFTDVETGELVMNLEYDTQVSRKEWLWFLREWAGIFKTIRVEASVCLEMCSMAVRMGGYRCMGAWLDCRGDSVT</sequence>
<evidence type="ECO:0000313" key="1">
    <source>
        <dbReference type="EMBL" id="EEB22050.1"/>
    </source>
</evidence>
<evidence type="ECO:0000313" key="2">
    <source>
        <dbReference type="Proteomes" id="UP000003882"/>
    </source>
</evidence>
<dbReference type="Proteomes" id="UP000003882">
    <property type="component" value="Unassembled WGS sequence"/>
</dbReference>
<gene>
    <name evidence="1" type="ORF">BIFCAT_01021</name>
</gene>
<name>B6XTQ1_9BIFI</name>